<evidence type="ECO:0000313" key="1">
    <source>
        <dbReference type="EMBL" id="QDV08559.1"/>
    </source>
</evidence>
<dbReference type="Pfam" id="PF05013">
    <property type="entry name" value="FGase"/>
    <property type="match status" value="1"/>
</dbReference>
<dbReference type="EMBL" id="CP036434">
    <property type="protein sequence ID" value="QDV08559.1"/>
    <property type="molecule type" value="Genomic_DNA"/>
</dbReference>
<dbReference type="Gene3D" id="3.40.630.40">
    <property type="entry name" value="Zn-dependent exopeptidases"/>
    <property type="match status" value="1"/>
</dbReference>
<name>A0A518EWU0_9BACT</name>
<evidence type="ECO:0000313" key="2">
    <source>
        <dbReference type="Proteomes" id="UP000320390"/>
    </source>
</evidence>
<dbReference type="SUPFAM" id="SSF53187">
    <property type="entry name" value="Zn-dependent exopeptidases"/>
    <property type="match status" value="1"/>
</dbReference>
<gene>
    <name evidence="1" type="ORF">Poly30_41070</name>
</gene>
<dbReference type="GO" id="GO:0016787">
    <property type="term" value="F:hydrolase activity"/>
    <property type="evidence" value="ECO:0007669"/>
    <property type="project" value="UniProtKB-KW"/>
</dbReference>
<sequence length="236" mass="26410">MVSCEHAGREIPEAFSDVFTVPEPILDSHRGIDFGSLDYGKALGSALGVEPIVQPVTRLLVDTNRSADHPERLSEFSRAMPVDRQREAIELFWKPHRDRVLAAAEAPIAEGRPVLHFAAHSFTPVFHGVVRDVDVGLLFDPARPRERAFAERLQHALQSRRPDLRTRWNEPYLGTSDCIALVLRERYPDDLYAGIELEISQAFAQDHSDAGRAFWTTLQADFTAAVLTSLGRESEA</sequence>
<keyword evidence="2" id="KW-1185">Reference proteome</keyword>
<keyword evidence="1" id="KW-0378">Hydrolase</keyword>
<reference evidence="1 2" key="1">
    <citation type="submission" date="2019-02" db="EMBL/GenBank/DDBJ databases">
        <title>Deep-cultivation of Planctomycetes and their phenomic and genomic characterization uncovers novel biology.</title>
        <authorList>
            <person name="Wiegand S."/>
            <person name="Jogler M."/>
            <person name="Boedeker C."/>
            <person name="Pinto D."/>
            <person name="Vollmers J."/>
            <person name="Rivas-Marin E."/>
            <person name="Kohn T."/>
            <person name="Peeters S.H."/>
            <person name="Heuer A."/>
            <person name="Rast P."/>
            <person name="Oberbeckmann S."/>
            <person name="Bunk B."/>
            <person name="Jeske O."/>
            <person name="Meyerdierks A."/>
            <person name="Storesund J.E."/>
            <person name="Kallscheuer N."/>
            <person name="Luecker S."/>
            <person name="Lage O.M."/>
            <person name="Pohl T."/>
            <person name="Merkel B.J."/>
            <person name="Hornburger P."/>
            <person name="Mueller R.-W."/>
            <person name="Bruemmer F."/>
            <person name="Labrenz M."/>
            <person name="Spormann A.M."/>
            <person name="Op den Camp H."/>
            <person name="Overmann J."/>
            <person name="Amann R."/>
            <person name="Jetten M.S.M."/>
            <person name="Mascher T."/>
            <person name="Medema M.H."/>
            <person name="Devos D.P."/>
            <person name="Kaster A.-K."/>
            <person name="Ovreas L."/>
            <person name="Rohde M."/>
            <person name="Galperin M.Y."/>
            <person name="Jogler C."/>
        </authorList>
    </citation>
    <scope>NUCLEOTIDE SEQUENCE [LARGE SCALE GENOMIC DNA]</scope>
    <source>
        <strain evidence="1 2">Poly30</strain>
    </source>
</reference>
<organism evidence="1 2">
    <name type="scientific">Saltatorellus ferox</name>
    <dbReference type="NCBI Taxonomy" id="2528018"/>
    <lineage>
        <taxon>Bacteria</taxon>
        <taxon>Pseudomonadati</taxon>
        <taxon>Planctomycetota</taxon>
        <taxon>Planctomycetia</taxon>
        <taxon>Planctomycetia incertae sedis</taxon>
        <taxon>Saltatorellus</taxon>
    </lineage>
</organism>
<dbReference type="Proteomes" id="UP000320390">
    <property type="component" value="Chromosome"/>
</dbReference>
<accession>A0A518EWU0</accession>
<dbReference type="AlphaFoldDB" id="A0A518EWU0"/>
<protein>
    <submittedName>
        <fullName evidence="1">N-formylglutamate amidohydrolase</fullName>
    </submittedName>
</protein>
<dbReference type="InterPro" id="IPR007709">
    <property type="entry name" value="N-FG_amidohydro"/>
</dbReference>
<proteinExistence type="predicted"/>